<organism evidence="1 2">
    <name type="scientific">Rotaria magnacalcarata</name>
    <dbReference type="NCBI Taxonomy" id="392030"/>
    <lineage>
        <taxon>Eukaryota</taxon>
        <taxon>Metazoa</taxon>
        <taxon>Spiralia</taxon>
        <taxon>Gnathifera</taxon>
        <taxon>Rotifera</taxon>
        <taxon>Eurotatoria</taxon>
        <taxon>Bdelloidea</taxon>
        <taxon>Philodinida</taxon>
        <taxon>Philodinidae</taxon>
        <taxon>Rotaria</taxon>
    </lineage>
</organism>
<evidence type="ECO:0000313" key="2">
    <source>
        <dbReference type="Proteomes" id="UP000663887"/>
    </source>
</evidence>
<accession>A0A816XUT8</accession>
<dbReference type="AlphaFoldDB" id="A0A816XUT8"/>
<protein>
    <submittedName>
        <fullName evidence="1">Uncharacterized protein</fullName>
    </submittedName>
</protein>
<evidence type="ECO:0000313" key="1">
    <source>
        <dbReference type="EMBL" id="CAF2151611.1"/>
    </source>
</evidence>
<sequence>MQMLYDFYRPLSAAWDFTRGLLISQDKRISGGVRSIQCDLEVQLAILTDNEELRTKFREERIRLFQYGTLVTSNAFKQLSRLVPFWGPLLMRIFRNFFLNDLHLE</sequence>
<dbReference type="Gene3D" id="3.30.870.10">
    <property type="entry name" value="Endonuclease Chain A"/>
    <property type="match status" value="1"/>
</dbReference>
<proteinExistence type="predicted"/>
<dbReference type="Proteomes" id="UP000663887">
    <property type="component" value="Unassembled WGS sequence"/>
</dbReference>
<gene>
    <name evidence="1" type="ORF">XDN619_LOCUS28767</name>
</gene>
<comment type="caution">
    <text evidence="1">The sequence shown here is derived from an EMBL/GenBank/DDBJ whole genome shotgun (WGS) entry which is preliminary data.</text>
</comment>
<name>A0A816XUT8_9BILA</name>
<reference evidence="1" key="1">
    <citation type="submission" date="2021-02" db="EMBL/GenBank/DDBJ databases">
        <authorList>
            <person name="Nowell W R."/>
        </authorList>
    </citation>
    <scope>NUCLEOTIDE SEQUENCE</scope>
</reference>
<dbReference type="EMBL" id="CAJNRG010013795">
    <property type="protein sequence ID" value="CAF2151611.1"/>
    <property type="molecule type" value="Genomic_DNA"/>
</dbReference>